<dbReference type="InterPro" id="IPR041633">
    <property type="entry name" value="Polbeta"/>
</dbReference>
<feature type="domain" description="Polymerase beta nucleotidyltransferase" evidence="1">
    <location>
        <begin position="48"/>
        <end position="118"/>
    </location>
</feature>
<proteinExistence type="predicted"/>
<dbReference type="InterPro" id="IPR043519">
    <property type="entry name" value="NT_sf"/>
</dbReference>
<dbReference type="Pfam" id="PF18765">
    <property type="entry name" value="Polbeta"/>
    <property type="match status" value="1"/>
</dbReference>
<protein>
    <submittedName>
        <fullName evidence="2">Nucleotidyltransferase domain-containing protein</fullName>
    </submittedName>
</protein>
<dbReference type="SUPFAM" id="SSF81301">
    <property type="entry name" value="Nucleotidyltransferase"/>
    <property type="match status" value="1"/>
</dbReference>
<dbReference type="EMBL" id="JAPFPW010000001">
    <property type="protein sequence ID" value="MCW7752399.1"/>
    <property type="molecule type" value="Genomic_DNA"/>
</dbReference>
<dbReference type="Gene3D" id="3.30.460.10">
    <property type="entry name" value="Beta Polymerase, domain 2"/>
    <property type="match status" value="1"/>
</dbReference>
<accession>A0ABT3N4M2</accession>
<evidence type="ECO:0000313" key="3">
    <source>
        <dbReference type="Proteomes" id="UP001209681"/>
    </source>
</evidence>
<evidence type="ECO:0000313" key="2">
    <source>
        <dbReference type="EMBL" id="MCW7752399.1"/>
    </source>
</evidence>
<evidence type="ECO:0000259" key="1">
    <source>
        <dbReference type="Pfam" id="PF18765"/>
    </source>
</evidence>
<dbReference type="CDD" id="cd05403">
    <property type="entry name" value="NT_KNTase_like"/>
    <property type="match status" value="1"/>
</dbReference>
<gene>
    <name evidence="2" type="ORF">OOT00_00165</name>
</gene>
<dbReference type="Proteomes" id="UP001209681">
    <property type="component" value="Unassembled WGS sequence"/>
</dbReference>
<dbReference type="RefSeq" id="WP_265423271.1">
    <property type="nucleotide sequence ID" value="NZ_JAPFPW010000001.1"/>
</dbReference>
<keyword evidence="3" id="KW-1185">Reference proteome</keyword>
<organism evidence="2 3">
    <name type="scientific">Desulfobotulus pelophilus</name>
    <dbReference type="NCBI Taxonomy" id="2823377"/>
    <lineage>
        <taxon>Bacteria</taxon>
        <taxon>Pseudomonadati</taxon>
        <taxon>Thermodesulfobacteriota</taxon>
        <taxon>Desulfobacteria</taxon>
        <taxon>Desulfobacterales</taxon>
        <taxon>Desulfobacteraceae</taxon>
        <taxon>Desulfobotulus</taxon>
    </lineage>
</organism>
<sequence>MKENKLSILASASFSPTLHAESSPSRHQEKYMNLLKNIILSRINRKEVMVFLFGSRVSGRHGSRADVDIGFLSHGKLPASLLHGIRNAIEDSIIPLEVDLVDFTRTDTHFKNEAMKEIMIWNLPEHMNKNF</sequence>
<comment type="caution">
    <text evidence="2">The sequence shown here is derived from an EMBL/GenBank/DDBJ whole genome shotgun (WGS) entry which is preliminary data.</text>
</comment>
<name>A0ABT3N4M2_9BACT</name>
<reference evidence="2 3" key="1">
    <citation type="submission" date="2022-11" db="EMBL/GenBank/DDBJ databases">
        <title>Desulfobotulus tamanensis H1 sp. nov. - anaerobic, alkaliphilic, sulphate reducing bacterium isolated from terrestrial mud volcano.</title>
        <authorList>
            <person name="Frolova A."/>
            <person name="Merkel A.Y."/>
            <person name="Slobodkin A.I."/>
        </authorList>
    </citation>
    <scope>NUCLEOTIDE SEQUENCE [LARGE SCALE GENOMIC DNA]</scope>
    <source>
        <strain evidence="2 3">H1</strain>
    </source>
</reference>